<dbReference type="InterPro" id="IPR050156">
    <property type="entry name" value="TC-AMP_synthase_SUA5"/>
</dbReference>
<dbReference type="PROSITE" id="PS51163">
    <property type="entry name" value="YRDC"/>
    <property type="match status" value="1"/>
</dbReference>
<dbReference type="Pfam" id="PF01300">
    <property type="entry name" value="Sua5_yciO_yrdC"/>
    <property type="match status" value="1"/>
</dbReference>
<keyword evidence="6 9" id="KW-0547">Nucleotide-binding</keyword>
<keyword evidence="7 9" id="KW-0067">ATP-binding</keyword>
<evidence type="ECO:0000256" key="4">
    <source>
        <dbReference type="ARBA" id="ARBA00022694"/>
    </source>
</evidence>
<evidence type="ECO:0000256" key="5">
    <source>
        <dbReference type="ARBA" id="ARBA00022695"/>
    </source>
</evidence>
<comment type="function">
    <text evidence="9">Required for the formation of a threonylcarbamoyl group on adenosine at position 37 (t(6)A37) in tRNAs that read codons beginning with adenine. Catalyzes the conversion of L-threonine, HCO(3)(-)/CO(2) and ATP to give threonylcarbamoyl-AMP (TC-AMP) as the acyladenylate intermediate, with the release of diphosphate.</text>
</comment>
<gene>
    <name evidence="9" type="primary">tsaC</name>
    <name evidence="11" type="ORF">EI168_06895</name>
</gene>
<evidence type="ECO:0000256" key="3">
    <source>
        <dbReference type="ARBA" id="ARBA00022679"/>
    </source>
</evidence>
<evidence type="ECO:0000256" key="8">
    <source>
        <dbReference type="ARBA" id="ARBA00048366"/>
    </source>
</evidence>
<evidence type="ECO:0000259" key="10">
    <source>
        <dbReference type="PROSITE" id="PS51163"/>
    </source>
</evidence>
<dbReference type="EC" id="2.7.7.87" evidence="9"/>
<dbReference type="RefSeq" id="WP_192535976.1">
    <property type="nucleotide sequence ID" value="NZ_RRZD01000005.1"/>
</dbReference>
<dbReference type="InterPro" id="IPR017945">
    <property type="entry name" value="DHBP_synth_RibB-like_a/b_dom"/>
</dbReference>
<name>A0ABR9F049_9GAMM</name>
<evidence type="ECO:0000256" key="9">
    <source>
        <dbReference type="HAMAP-Rule" id="MF_01852"/>
    </source>
</evidence>
<proteinExistence type="inferred from homology"/>
<protein>
    <recommendedName>
        <fullName evidence="9">Threonylcarbamoyl-AMP synthase</fullName>
        <shortName evidence="9">TC-AMP synthase</shortName>
        <ecNumber evidence="9">2.7.7.87</ecNumber>
    </recommendedName>
    <alternativeName>
        <fullName evidence="9">L-threonylcarbamoyladenylate synthase</fullName>
    </alternativeName>
    <alternativeName>
        <fullName evidence="9">t(6)A37 threonylcarbamoyladenosine biosynthesis protein TsaC</fullName>
    </alternativeName>
    <alternativeName>
        <fullName evidence="9">tRNA threonylcarbamoyladenosine biosynthesis protein TsaC</fullName>
    </alternativeName>
</protein>
<keyword evidence="5 9" id="KW-0548">Nucleotidyltransferase</keyword>
<organism evidence="11 12">
    <name type="scientific">Halomonas casei</name>
    <dbReference type="NCBI Taxonomy" id="2742613"/>
    <lineage>
        <taxon>Bacteria</taxon>
        <taxon>Pseudomonadati</taxon>
        <taxon>Pseudomonadota</taxon>
        <taxon>Gammaproteobacteria</taxon>
        <taxon>Oceanospirillales</taxon>
        <taxon>Halomonadaceae</taxon>
        <taxon>Halomonas</taxon>
    </lineage>
</organism>
<keyword evidence="2 9" id="KW-0963">Cytoplasm</keyword>
<keyword evidence="3 9" id="KW-0808">Transferase</keyword>
<dbReference type="InterPro" id="IPR006070">
    <property type="entry name" value="Sua5-like_dom"/>
</dbReference>
<dbReference type="Proteomes" id="UP001645039">
    <property type="component" value="Unassembled WGS sequence"/>
</dbReference>
<comment type="subcellular location">
    <subcellularLocation>
        <location evidence="1 9">Cytoplasm</location>
    </subcellularLocation>
</comment>
<sequence>MSLATDLTPAISALRAGGVVACPTEAVWGLSCDPENDEALAHLMRMKERDPAKGLILVAASIQQFQPWLSQLPLTMHAPLAASWPGPNTWLVPDNGRSHGLVRGAHARVALRVTDHPVMKALCEAFGGPLVSTSANRSGEPPAMSAAEITAIFGDEVAYVVEGTLGGNAKPSTIRDLATGKIMRA</sequence>
<dbReference type="PANTHER" id="PTHR17490">
    <property type="entry name" value="SUA5"/>
    <property type="match status" value="1"/>
</dbReference>
<evidence type="ECO:0000256" key="6">
    <source>
        <dbReference type="ARBA" id="ARBA00022741"/>
    </source>
</evidence>
<comment type="catalytic activity">
    <reaction evidence="8 9">
        <text>L-threonine + hydrogencarbonate + ATP = L-threonylcarbamoyladenylate + diphosphate + H2O</text>
        <dbReference type="Rhea" id="RHEA:36407"/>
        <dbReference type="ChEBI" id="CHEBI:15377"/>
        <dbReference type="ChEBI" id="CHEBI:17544"/>
        <dbReference type="ChEBI" id="CHEBI:30616"/>
        <dbReference type="ChEBI" id="CHEBI:33019"/>
        <dbReference type="ChEBI" id="CHEBI:57926"/>
        <dbReference type="ChEBI" id="CHEBI:73682"/>
        <dbReference type="EC" id="2.7.7.87"/>
    </reaction>
</comment>
<dbReference type="Gene3D" id="3.90.870.10">
    <property type="entry name" value="DHBP synthase"/>
    <property type="match status" value="1"/>
</dbReference>
<evidence type="ECO:0000256" key="7">
    <source>
        <dbReference type="ARBA" id="ARBA00022840"/>
    </source>
</evidence>
<keyword evidence="4 9" id="KW-0819">tRNA processing</keyword>
<comment type="caution">
    <text evidence="11">The sequence shown here is derived from an EMBL/GenBank/DDBJ whole genome shotgun (WGS) entry which is preliminary data.</text>
</comment>
<dbReference type="HAMAP" id="MF_01852">
    <property type="entry name" value="TsaC"/>
    <property type="match status" value="1"/>
</dbReference>
<dbReference type="SUPFAM" id="SSF55821">
    <property type="entry name" value="YrdC/RibB"/>
    <property type="match status" value="1"/>
</dbReference>
<evidence type="ECO:0000256" key="2">
    <source>
        <dbReference type="ARBA" id="ARBA00022490"/>
    </source>
</evidence>
<dbReference type="InterPro" id="IPR023535">
    <property type="entry name" value="TC-AMP_synthase"/>
</dbReference>
<keyword evidence="12" id="KW-1185">Reference proteome</keyword>
<dbReference type="PANTHER" id="PTHR17490:SF18">
    <property type="entry name" value="THREONYLCARBAMOYL-AMP SYNTHASE"/>
    <property type="match status" value="1"/>
</dbReference>
<accession>A0ABR9F049</accession>
<feature type="domain" description="YrdC-like" evidence="10">
    <location>
        <begin position="4"/>
        <end position="185"/>
    </location>
</feature>
<evidence type="ECO:0000256" key="1">
    <source>
        <dbReference type="ARBA" id="ARBA00004496"/>
    </source>
</evidence>
<dbReference type="EMBL" id="RRZD01000005">
    <property type="protein sequence ID" value="MBE0399840.1"/>
    <property type="molecule type" value="Genomic_DNA"/>
</dbReference>
<evidence type="ECO:0000313" key="11">
    <source>
        <dbReference type="EMBL" id="MBE0399840.1"/>
    </source>
</evidence>
<evidence type="ECO:0000313" key="12">
    <source>
        <dbReference type="Proteomes" id="UP001645039"/>
    </source>
</evidence>
<comment type="similarity">
    <text evidence="9">Belongs to the SUA5 family. TsaC subfamily.</text>
</comment>
<reference evidence="11 12" key="1">
    <citation type="submission" date="2020-07" db="EMBL/GenBank/DDBJ databases">
        <title>Halophilic bacteria isolated from french cheeses.</title>
        <authorList>
            <person name="Kothe C.I."/>
            <person name="Farah-Kraiem B."/>
            <person name="Renault P."/>
            <person name="Dridi B."/>
        </authorList>
    </citation>
    <scope>NUCLEOTIDE SEQUENCE [LARGE SCALE GENOMIC DNA]</scope>
    <source>
        <strain evidence="11 12">FME1</strain>
    </source>
</reference>